<accession>A0ABM5QN19</accession>
<dbReference type="Pfam" id="PF00581">
    <property type="entry name" value="Rhodanese"/>
    <property type="match status" value="2"/>
</dbReference>
<proteinExistence type="predicted"/>
<evidence type="ECO:0000313" key="5">
    <source>
        <dbReference type="Proteomes" id="UP000028504"/>
    </source>
</evidence>
<sequence>MYSLLQSNPIVSAEWLNGHLNDVVIIDATTSTCGNGTGRSVYEAGHIPGAVHADLAGAFSDQKSEFPFTPVSSADFATLASTLGIGNDCPVVVYDDGSMMWATRFWWNLRLEGHTSVAVLDGGMAGWRDAHYLIATGMETRYSTSFTAERNDALIASTEQVAEASRAGSALIIDARPATTYSGVPSPKGSARVGHIPGAVNLPVPEVLGADGHIDTQAAKEKIEAIGALETDLPVITYCEGVVAASLAALLLASLGRFDAAVYDGSMIAWRADESLPMSRGEA</sequence>
<dbReference type="InterPro" id="IPR036873">
    <property type="entry name" value="Rhodanese-like_dom_sf"/>
</dbReference>
<reference evidence="4 5" key="1">
    <citation type="submission" date="2014-07" db="EMBL/GenBank/DDBJ databases">
        <title>Complete genome sequence of Corynebacterium atypicum DSM 44849: identifiction of the mycolic acid biosynthesis genes.</title>
        <authorList>
            <person name="Tippelt A."/>
            <person name="Mollmann S."/>
            <person name="Albersmeier A."/>
            <person name="Jaenicke S."/>
            <person name="Ruckert C."/>
            <person name="Tauch A."/>
        </authorList>
    </citation>
    <scope>NUCLEOTIDE SEQUENCE [LARGE SCALE GENOMIC DNA]</scope>
    <source>
        <strain evidence="4 5">R2070</strain>
    </source>
</reference>
<dbReference type="SMART" id="SM00450">
    <property type="entry name" value="RHOD"/>
    <property type="match status" value="2"/>
</dbReference>
<dbReference type="InterPro" id="IPR045078">
    <property type="entry name" value="TST/MPST-like"/>
</dbReference>
<dbReference type="CDD" id="cd01448">
    <property type="entry name" value="TST_Repeat_1"/>
    <property type="match status" value="1"/>
</dbReference>
<protein>
    <recommendedName>
        <fullName evidence="3">Rhodanese domain-containing protein</fullName>
    </recommendedName>
</protein>
<evidence type="ECO:0000313" key="4">
    <source>
        <dbReference type="EMBL" id="AIG64171.1"/>
    </source>
</evidence>
<feature type="domain" description="Rhodanese" evidence="3">
    <location>
        <begin position="19"/>
        <end position="136"/>
    </location>
</feature>
<dbReference type="SUPFAM" id="SSF52821">
    <property type="entry name" value="Rhodanese/Cell cycle control phosphatase"/>
    <property type="match status" value="2"/>
</dbReference>
<dbReference type="EMBL" id="CP008944">
    <property type="protein sequence ID" value="AIG64171.1"/>
    <property type="molecule type" value="Genomic_DNA"/>
</dbReference>
<keyword evidence="2" id="KW-0677">Repeat</keyword>
<keyword evidence="5" id="KW-1185">Reference proteome</keyword>
<dbReference type="Gene3D" id="3.40.250.10">
    <property type="entry name" value="Rhodanese-like domain"/>
    <property type="match status" value="2"/>
</dbReference>
<dbReference type="Proteomes" id="UP000028504">
    <property type="component" value="Chromosome"/>
</dbReference>
<dbReference type="PANTHER" id="PTHR11364">
    <property type="entry name" value="THIOSULFATE SULFERTANSFERASE"/>
    <property type="match status" value="1"/>
</dbReference>
<gene>
    <name evidence="4" type="ORF">CATYP_05565</name>
</gene>
<organism evidence="4 5">
    <name type="scientific">Corynebacterium atypicum</name>
    <dbReference type="NCBI Taxonomy" id="191610"/>
    <lineage>
        <taxon>Bacteria</taxon>
        <taxon>Bacillati</taxon>
        <taxon>Actinomycetota</taxon>
        <taxon>Actinomycetes</taxon>
        <taxon>Mycobacteriales</taxon>
        <taxon>Corynebacteriaceae</taxon>
        <taxon>Corynebacterium</taxon>
    </lineage>
</organism>
<dbReference type="InterPro" id="IPR001763">
    <property type="entry name" value="Rhodanese-like_dom"/>
</dbReference>
<keyword evidence="1" id="KW-0808">Transferase</keyword>
<evidence type="ECO:0000256" key="1">
    <source>
        <dbReference type="ARBA" id="ARBA00022679"/>
    </source>
</evidence>
<evidence type="ECO:0000259" key="3">
    <source>
        <dbReference type="PROSITE" id="PS50206"/>
    </source>
</evidence>
<dbReference type="PROSITE" id="PS50206">
    <property type="entry name" value="RHODANESE_3"/>
    <property type="match status" value="2"/>
</dbReference>
<evidence type="ECO:0000256" key="2">
    <source>
        <dbReference type="ARBA" id="ARBA00022737"/>
    </source>
</evidence>
<dbReference type="PANTHER" id="PTHR11364:SF27">
    <property type="entry name" value="SULFURTRANSFERASE"/>
    <property type="match status" value="1"/>
</dbReference>
<feature type="domain" description="Rhodanese" evidence="3">
    <location>
        <begin position="166"/>
        <end position="279"/>
    </location>
</feature>
<name>A0ABM5QN19_9CORY</name>